<dbReference type="Proteomes" id="UP000005870">
    <property type="component" value="Chromosome"/>
</dbReference>
<sequence>MRCNPPARERLGLRMLTGTFSAASVANGAVARLFRRDA</sequence>
<name>G7UUF8_PSEUP</name>
<reference evidence="1 2" key="1">
    <citation type="journal article" date="2012" name="J. Bacteriol.">
        <title>Complete Genome Sequence of the BTEX-Degrading Bacterium Pseudoxanthomonas spadix BD-a59.</title>
        <authorList>
            <person name="Lee S.H."/>
            <person name="Jin H.M."/>
            <person name="Lee H.J."/>
            <person name="Kim J.M."/>
            <person name="Jeon C.O."/>
        </authorList>
    </citation>
    <scope>NUCLEOTIDE SEQUENCE [LARGE SCALE GENOMIC DNA]</scope>
    <source>
        <strain evidence="1 2">BD-a59</strain>
    </source>
</reference>
<protein>
    <submittedName>
        <fullName evidence="1">Uncharacterized protein</fullName>
    </submittedName>
</protein>
<keyword evidence="2" id="KW-1185">Reference proteome</keyword>
<evidence type="ECO:0000313" key="1">
    <source>
        <dbReference type="EMBL" id="AER56249.1"/>
    </source>
</evidence>
<dbReference type="HOGENOM" id="CLU_3331943_0_0_6"/>
<organism evidence="1 2">
    <name type="scientific">Pseudoxanthomonas spadix (strain BD-a59)</name>
    <dbReference type="NCBI Taxonomy" id="1045855"/>
    <lineage>
        <taxon>Bacteria</taxon>
        <taxon>Pseudomonadati</taxon>
        <taxon>Pseudomonadota</taxon>
        <taxon>Gammaproteobacteria</taxon>
        <taxon>Lysobacterales</taxon>
        <taxon>Lysobacteraceae</taxon>
        <taxon>Pseudoxanthomonas</taxon>
    </lineage>
</organism>
<accession>G7UUF8</accession>
<evidence type="ECO:0000313" key="2">
    <source>
        <dbReference type="Proteomes" id="UP000005870"/>
    </source>
</evidence>
<dbReference type="KEGG" id="psd:DSC_07990"/>
<gene>
    <name evidence="1" type="ordered locus">DSC_07990</name>
</gene>
<dbReference type="AlphaFoldDB" id="G7UUF8"/>
<proteinExistence type="predicted"/>
<dbReference type="EMBL" id="CP003093">
    <property type="protein sequence ID" value="AER56249.1"/>
    <property type="molecule type" value="Genomic_DNA"/>
</dbReference>